<dbReference type="Gene3D" id="3.40.50.720">
    <property type="entry name" value="NAD(P)-binding Rossmann-like Domain"/>
    <property type="match status" value="1"/>
</dbReference>
<dbReference type="OrthoDB" id="9803333at2"/>
<dbReference type="SUPFAM" id="SSF51735">
    <property type="entry name" value="NAD(P)-binding Rossmann-fold domains"/>
    <property type="match status" value="1"/>
</dbReference>
<keyword evidence="2 3" id="KW-0560">Oxidoreductase</keyword>
<evidence type="ECO:0000256" key="1">
    <source>
        <dbReference type="ARBA" id="ARBA00006484"/>
    </source>
</evidence>
<evidence type="ECO:0000313" key="4">
    <source>
        <dbReference type="Proteomes" id="UP000223913"/>
    </source>
</evidence>
<evidence type="ECO:0000256" key="2">
    <source>
        <dbReference type="ARBA" id="ARBA00023002"/>
    </source>
</evidence>
<keyword evidence="4" id="KW-1185">Reference proteome</keyword>
<organism evidence="3 4">
    <name type="scientific">Flavilitoribacter nigricans (strain ATCC 23147 / DSM 23189 / NBRC 102662 / NCIMB 1420 / SS-2)</name>
    <name type="common">Lewinella nigricans</name>
    <dbReference type="NCBI Taxonomy" id="1122177"/>
    <lineage>
        <taxon>Bacteria</taxon>
        <taxon>Pseudomonadati</taxon>
        <taxon>Bacteroidota</taxon>
        <taxon>Saprospiria</taxon>
        <taxon>Saprospirales</taxon>
        <taxon>Lewinellaceae</taxon>
        <taxon>Flavilitoribacter</taxon>
    </lineage>
</organism>
<gene>
    <name evidence="3" type="ORF">CRP01_06170</name>
</gene>
<comment type="caution">
    <text evidence="3">The sequence shown here is derived from an EMBL/GenBank/DDBJ whole genome shotgun (WGS) entry which is preliminary data.</text>
</comment>
<dbReference type="PRINTS" id="PR00081">
    <property type="entry name" value="GDHRDH"/>
</dbReference>
<dbReference type="InterPro" id="IPR020904">
    <property type="entry name" value="Sc_DH/Rdtase_CS"/>
</dbReference>
<dbReference type="AlphaFoldDB" id="A0A2D0NIV3"/>
<proteinExistence type="inferred from homology"/>
<dbReference type="RefSeq" id="WP_099149130.1">
    <property type="nucleotide sequence ID" value="NZ_PDUD01000009.1"/>
</dbReference>
<dbReference type="FunFam" id="3.40.50.720:FF:000240">
    <property type="entry name" value="SDR family oxidoreductase"/>
    <property type="match status" value="1"/>
</dbReference>
<dbReference type="Pfam" id="PF13561">
    <property type="entry name" value="adh_short_C2"/>
    <property type="match status" value="1"/>
</dbReference>
<dbReference type="EC" id="1.1.1.131" evidence="3"/>
<dbReference type="PRINTS" id="PR00080">
    <property type="entry name" value="SDRFAMILY"/>
</dbReference>
<evidence type="ECO:0000313" key="3">
    <source>
        <dbReference type="EMBL" id="PHN07683.1"/>
    </source>
</evidence>
<dbReference type="GO" id="GO:0005975">
    <property type="term" value="P:carbohydrate metabolic process"/>
    <property type="evidence" value="ECO:0007669"/>
    <property type="project" value="UniProtKB-ARBA"/>
</dbReference>
<dbReference type="InterPro" id="IPR036291">
    <property type="entry name" value="NAD(P)-bd_dom_sf"/>
</dbReference>
<name>A0A2D0NIV3_FLAN2</name>
<dbReference type="Proteomes" id="UP000223913">
    <property type="component" value="Unassembled WGS sequence"/>
</dbReference>
<dbReference type="InterPro" id="IPR002347">
    <property type="entry name" value="SDR_fam"/>
</dbReference>
<comment type="similarity">
    <text evidence="1">Belongs to the short-chain dehydrogenases/reductases (SDR) family.</text>
</comment>
<sequence>MNSFDLQDKVAVITGGAGVLGGTMADSLAKAGVKVAILGRTARKVNDKVNELREAGGQAMALVANVLDQQELEAACRQLEAEWGALHILINAAGGNVPEATIGPDMHPFDLPIEAFDRVNSLNLQGTVLPTLVFGPLMAKTQNASIINISSMASFQAITRVVAYSTGKAGIDAFTRWMAVELARRHGNQIRVNAVAPGFFIADQNRRLLLQEDGSLTQRGKTIIDNTPMGRFGEAEELCGIIHWLSSEASSFVTGAVIPVDGGFSAFSGV</sequence>
<dbReference type="PANTHER" id="PTHR42760">
    <property type="entry name" value="SHORT-CHAIN DEHYDROGENASES/REDUCTASES FAMILY MEMBER"/>
    <property type="match status" value="1"/>
</dbReference>
<dbReference type="GO" id="GO:0050090">
    <property type="term" value="F:mannuronate reductase activity"/>
    <property type="evidence" value="ECO:0007669"/>
    <property type="project" value="UniProtKB-EC"/>
</dbReference>
<reference evidence="3 4" key="1">
    <citation type="submission" date="2017-10" db="EMBL/GenBank/DDBJ databases">
        <title>The draft genome sequence of Lewinella nigricans NBRC 102662.</title>
        <authorList>
            <person name="Wang K."/>
        </authorList>
    </citation>
    <scope>NUCLEOTIDE SEQUENCE [LARGE SCALE GENOMIC DNA]</scope>
    <source>
        <strain evidence="3 4">NBRC 102662</strain>
    </source>
</reference>
<protein>
    <submittedName>
        <fullName evidence="3">D-mannonate oxidoreductase</fullName>
        <ecNumber evidence="3">1.1.1.131</ecNumber>
    </submittedName>
</protein>
<dbReference type="NCBIfam" id="NF006132">
    <property type="entry name" value="PRK08277.1"/>
    <property type="match status" value="1"/>
</dbReference>
<dbReference type="PROSITE" id="PS00061">
    <property type="entry name" value="ADH_SHORT"/>
    <property type="match status" value="1"/>
</dbReference>
<dbReference type="PANTHER" id="PTHR42760:SF115">
    <property type="entry name" value="3-OXOACYL-[ACYL-CARRIER-PROTEIN] REDUCTASE FABG"/>
    <property type="match status" value="1"/>
</dbReference>
<dbReference type="EMBL" id="PDUD01000009">
    <property type="protein sequence ID" value="PHN07683.1"/>
    <property type="molecule type" value="Genomic_DNA"/>
</dbReference>
<accession>A0A2D0NIV3</accession>